<dbReference type="GO" id="GO:0016301">
    <property type="term" value="F:kinase activity"/>
    <property type="evidence" value="ECO:0007669"/>
    <property type="project" value="UniProtKB-KW"/>
</dbReference>
<dbReference type="GO" id="GO:0004788">
    <property type="term" value="F:thiamine diphosphokinase activity"/>
    <property type="evidence" value="ECO:0007669"/>
    <property type="project" value="InterPro"/>
</dbReference>
<evidence type="ECO:0000256" key="4">
    <source>
        <dbReference type="ARBA" id="ARBA00022840"/>
    </source>
</evidence>
<dbReference type="InterPro" id="IPR036866">
    <property type="entry name" value="RibonucZ/Hydroxyglut_hydro"/>
</dbReference>
<name>A0A4R0RA94_9APHY</name>
<keyword evidence="3" id="KW-0418">Kinase</keyword>
<dbReference type="Proteomes" id="UP000292702">
    <property type="component" value="Unassembled WGS sequence"/>
</dbReference>
<evidence type="ECO:0000256" key="1">
    <source>
        <dbReference type="ARBA" id="ARBA00022679"/>
    </source>
</evidence>
<dbReference type="Gene3D" id="3.40.50.10240">
    <property type="entry name" value="Thiamin pyrophosphokinase, catalytic domain"/>
    <property type="match status" value="1"/>
</dbReference>
<dbReference type="EMBL" id="RWJN01000591">
    <property type="protein sequence ID" value="TCD60478.1"/>
    <property type="molecule type" value="Genomic_DNA"/>
</dbReference>
<dbReference type="SUPFAM" id="SSF63999">
    <property type="entry name" value="Thiamin pyrophosphokinase, catalytic domain"/>
    <property type="match status" value="1"/>
</dbReference>
<dbReference type="InterPro" id="IPR007371">
    <property type="entry name" value="TPK_catalytic"/>
</dbReference>
<proteinExistence type="predicted"/>
<dbReference type="CDD" id="cd07995">
    <property type="entry name" value="TPK"/>
    <property type="match status" value="1"/>
</dbReference>
<dbReference type="SUPFAM" id="SSF56281">
    <property type="entry name" value="Metallo-hydrolase/oxidoreductase"/>
    <property type="match status" value="1"/>
</dbReference>
<protein>
    <recommendedName>
        <fullName evidence="5">Metallo-beta-lactamase domain-containing protein</fullName>
    </recommendedName>
</protein>
<keyword evidence="2" id="KW-0547">Nucleotide-binding</keyword>
<reference evidence="6 7" key="1">
    <citation type="submission" date="2018-11" db="EMBL/GenBank/DDBJ databases">
        <title>Genome assembly of Steccherinum ochraceum LE-BIN_3174, the white-rot fungus of the Steccherinaceae family (The Residual Polyporoid clade, Polyporales, Basidiomycota).</title>
        <authorList>
            <person name="Fedorova T.V."/>
            <person name="Glazunova O.A."/>
            <person name="Landesman E.O."/>
            <person name="Moiseenko K.V."/>
            <person name="Psurtseva N.V."/>
            <person name="Savinova O.S."/>
            <person name="Shakhova N.V."/>
            <person name="Tyazhelova T.V."/>
            <person name="Vasina D.V."/>
        </authorList>
    </citation>
    <scope>NUCLEOTIDE SEQUENCE [LARGE SCALE GENOMIC DNA]</scope>
    <source>
        <strain evidence="6 7">LE-BIN_3174</strain>
    </source>
</reference>
<gene>
    <name evidence="6" type="ORF">EIP91_010026</name>
</gene>
<dbReference type="SMART" id="SM00849">
    <property type="entry name" value="Lactamase_B"/>
    <property type="match status" value="1"/>
</dbReference>
<dbReference type="CDD" id="cd06262">
    <property type="entry name" value="metallo-hydrolase-like_MBL-fold"/>
    <property type="match status" value="1"/>
</dbReference>
<dbReference type="GO" id="GO:0006772">
    <property type="term" value="P:thiamine metabolic process"/>
    <property type="evidence" value="ECO:0007669"/>
    <property type="project" value="InterPro"/>
</dbReference>
<dbReference type="Pfam" id="PF04263">
    <property type="entry name" value="TPK_catalytic"/>
    <property type="match status" value="1"/>
</dbReference>
<dbReference type="OrthoDB" id="25149at2759"/>
<dbReference type="PANTHER" id="PTHR13622:SF8">
    <property type="entry name" value="THIAMIN PYROPHOSPHOKINASE 1"/>
    <property type="match status" value="1"/>
</dbReference>
<evidence type="ECO:0000313" key="6">
    <source>
        <dbReference type="EMBL" id="TCD60478.1"/>
    </source>
</evidence>
<dbReference type="Gene3D" id="3.60.15.10">
    <property type="entry name" value="Ribonuclease Z/Hydroxyacylglutathione hydrolase-like"/>
    <property type="match status" value="1"/>
</dbReference>
<feature type="domain" description="Metallo-beta-lactamase" evidence="5">
    <location>
        <begin position="257"/>
        <end position="451"/>
    </location>
</feature>
<keyword evidence="4" id="KW-0067">ATP-binding</keyword>
<comment type="caution">
    <text evidence="6">The sequence shown here is derived from an EMBL/GenBank/DDBJ whole genome shotgun (WGS) entry which is preliminary data.</text>
</comment>
<dbReference type="NCBIfam" id="TIGR01378">
    <property type="entry name" value="thi_PPkinase"/>
    <property type="match status" value="1"/>
</dbReference>
<keyword evidence="7" id="KW-1185">Reference proteome</keyword>
<sequence>MASYRWSLPFFTSSVSNDSTAQPRRRYALIILNQPFAFGLFKRLWEAAEWKCCADGGANRLHDACLDQNGQDVRAKYLPELIKGDLDSLRSDVKEYYASQGVPIIQDEDQNATDLMKCIRELSAKEDREGTDRYELIVLGGLSGRLDQTIHTLSLLHKLRKSGRRIYAVNDENVAWVLDQGDHFIEIDHALFGQTCGMLPVGVDSLSSLPALLISRHPGTGLDKVLESSQWSVEAEMVENPDDVVLKGGEEVAVICPHPYIYVKILDESSILIIDTGCGGKTDRPEINLKSLREFIETVAVADNGGKALNEGGRRGYIVVLTHCHFDHILGVEQFAADSQILVSGYAPKFNSSPELAEHSLCSDMGIELPKYSPTYVADGYTIRSLQGNIHVLHTPGHTPDELALWDEGEHMLYVGDTLYEWVPIIFPREGSIVDWFKSVDALLALVWSSRLTTRRSVQAMSLLLSRPKRCGFARREELYGGCARREAGTGGEAGEARRGECTLRTGWTAVQLGLSFSADF</sequence>
<evidence type="ECO:0000256" key="2">
    <source>
        <dbReference type="ARBA" id="ARBA00022741"/>
    </source>
</evidence>
<dbReference type="InterPro" id="IPR001279">
    <property type="entry name" value="Metallo-B-lactamas"/>
</dbReference>
<keyword evidence="1" id="KW-0808">Transferase</keyword>
<evidence type="ECO:0000313" key="7">
    <source>
        <dbReference type="Proteomes" id="UP000292702"/>
    </source>
</evidence>
<evidence type="ECO:0000256" key="3">
    <source>
        <dbReference type="ARBA" id="ARBA00022777"/>
    </source>
</evidence>
<dbReference type="InterPro" id="IPR006282">
    <property type="entry name" value="Thi_PPkinase"/>
</dbReference>
<dbReference type="STRING" id="92696.A0A4R0RA94"/>
<dbReference type="Pfam" id="PF00753">
    <property type="entry name" value="Lactamase_B"/>
    <property type="match status" value="1"/>
</dbReference>
<dbReference type="InterPro" id="IPR036759">
    <property type="entry name" value="TPK_catalytic_sf"/>
</dbReference>
<dbReference type="GO" id="GO:0009229">
    <property type="term" value="P:thiamine diphosphate biosynthetic process"/>
    <property type="evidence" value="ECO:0007669"/>
    <property type="project" value="InterPro"/>
</dbReference>
<dbReference type="GO" id="GO:0005524">
    <property type="term" value="F:ATP binding"/>
    <property type="evidence" value="ECO:0007669"/>
    <property type="project" value="UniProtKB-KW"/>
</dbReference>
<dbReference type="AlphaFoldDB" id="A0A4R0RA94"/>
<dbReference type="PANTHER" id="PTHR13622">
    <property type="entry name" value="THIAMIN PYROPHOSPHOKINASE"/>
    <property type="match status" value="1"/>
</dbReference>
<organism evidence="6 7">
    <name type="scientific">Steccherinum ochraceum</name>
    <dbReference type="NCBI Taxonomy" id="92696"/>
    <lineage>
        <taxon>Eukaryota</taxon>
        <taxon>Fungi</taxon>
        <taxon>Dikarya</taxon>
        <taxon>Basidiomycota</taxon>
        <taxon>Agaricomycotina</taxon>
        <taxon>Agaricomycetes</taxon>
        <taxon>Polyporales</taxon>
        <taxon>Steccherinaceae</taxon>
        <taxon>Steccherinum</taxon>
    </lineage>
</organism>
<evidence type="ECO:0000259" key="5">
    <source>
        <dbReference type="SMART" id="SM00849"/>
    </source>
</evidence>
<accession>A0A4R0RA94</accession>